<comment type="caution">
    <text evidence="1">The sequence shown here is derived from an EMBL/GenBank/DDBJ whole genome shotgun (WGS) entry which is preliminary data.</text>
</comment>
<dbReference type="Proteomes" id="UP000706124">
    <property type="component" value="Unassembled WGS sequence"/>
</dbReference>
<dbReference type="InterPro" id="IPR051035">
    <property type="entry name" value="Mito_inheritance_9"/>
</dbReference>
<sequence>MDNGKEVVAKIPNLNAPRPPFTIASEVATMNFMCLKSMTGVQELRRLRWVLNSAEFILMEKVNGVELQQVWPRMEVEDRREVVKAVTTYQKSWAFVTFDKYGSLYFTEDFNGKNVPSLVYTNEKGQRVEDSRFVIGTSCDMFEYGRRAIDFDRGAWSSLEEYHATIGHRELARAQEPPYLPLGTIEQCLRFPALYSYEPTREEKIATSRSYLKLLKYVLPADRSLGFSHLWHEALHAGNILMDPNKILRMVTPLSEGARFAYCGFNESQSFRQAFHD</sequence>
<keyword evidence="2" id="KW-1185">Reference proteome</keyword>
<reference evidence="1 2" key="1">
    <citation type="journal article" date="2020" name="bioRxiv">
        <title>Whole genome comparisons of ergot fungi reveals the divergence and evolution of species within the genus Claviceps are the result of varying mechanisms driving genome evolution and host range expansion.</title>
        <authorList>
            <person name="Wyka S.A."/>
            <person name="Mondo S.J."/>
            <person name="Liu M."/>
            <person name="Dettman J."/>
            <person name="Nalam V."/>
            <person name="Broders K.D."/>
        </authorList>
    </citation>
    <scope>NUCLEOTIDE SEQUENCE [LARGE SCALE GENOMIC DNA]</scope>
    <source>
        <strain evidence="1 2">CCC 1485</strain>
    </source>
</reference>
<proteinExistence type="predicted"/>
<dbReference type="PANTHER" id="PTHR36091">
    <property type="entry name" value="ALTERED INHERITANCE OF MITOCHONDRIA PROTEIN 9, MITOCHONDRIAL"/>
    <property type="match status" value="1"/>
</dbReference>
<dbReference type="OrthoDB" id="2968323at2759"/>
<accession>A0A9P7MAE0</accession>
<dbReference type="PANTHER" id="PTHR36091:SF1">
    <property type="entry name" value="ALTERED INHERITANCE OF MITOCHONDRIA PROTEIN 9, MITOCHONDRIAL"/>
    <property type="match status" value="1"/>
</dbReference>
<name>A0A9P7MAE0_9HYPO</name>
<gene>
    <name evidence="1" type="ORF">E4U60_003014</name>
</gene>
<evidence type="ECO:0000313" key="2">
    <source>
        <dbReference type="Proteomes" id="UP000706124"/>
    </source>
</evidence>
<protein>
    <submittedName>
        <fullName evidence="1">Uncharacterized protein</fullName>
    </submittedName>
</protein>
<dbReference type="GO" id="GO:0005739">
    <property type="term" value="C:mitochondrion"/>
    <property type="evidence" value="ECO:0007669"/>
    <property type="project" value="TreeGrafter"/>
</dbReference>
<dbReference type="AlphaFoldDB" id="A0A9P7MAE0"/>
<organism evidence="1 2">
    <name type="scientific">Claviceps pazoutovae</name>
    <dbReference type="NCBI Taxonomy" id="1649127"/>
    <lineage>
        <taxon>Eukaryota</taxon>
        <taxon>Fungi</taxon>
        <taxon>Dikarya</taxon>
        <taxon>Ascomycota</taxon>
        <taxon>Pezizomycotina</taxon>
        <taxon>Sordariomycetes</taxon>
        <taxon>Hypocreomycetidae</taxon>
        <taxon>Hypocreales</taxon>
        <taxon>Clavicipitaceae</taxon>
        <taxon>Claviceps</taxon>
    </lineage>
</organism>
<dbReference type="EMBL" id="SRPO01000246">
    <property type="protein sequence ID" value="KAG5935673.1"/>
    <property type="molecule type" value="Genomic_DNA"/>
</dbReference>
<evidence type="ECO:0000313" key="1">
    <source>
        <dbReference type="EMBL" id="KAG5935673.1"/>
    </source>
</evidence>